<gene>
    <name evidence="2" type="ORF">GWI33_016616</name>
</gene>
<reference evidence="2" key="1">
    <citation type="submission" date="2020-08" db="EMBL/GenBank/DDBJ databases">
        <title>Genome sequencing and assembly of the red palm weevil Rhynchophorus ferrugineus.</title>
        <authorList>
            <person name="Dias G.B."/>
            <person name="Bergman C.M."/>
            <person name="Manee M."/>
        </authorList>
    </citation>
    <scope>NUCLEOTIDE SEQUENCE</scope>
    <source>
        <strain evidence="2">AA-2017</strain>
        <tissue evidence="2">Whole larva</tissue>
    </source>
</reference>
<keyword evidence="3" id="KW-1185">Reference proteome</keyword>
<proteinExistence type="predicted"/>
<name>A0A834M6Y4_RHYFE</name>
<dbReference type="AlphaFoldDB" id="A0A834M6Y4"/>
<protein>
    <submittedName>
        <fullName evidence="2">Uncharacterized protein</fullName>
    </submittedName>
</protein>
<dbReference type="EMBL" id="JAACXV010014096">
    <property type="protein sequence ID" value="KAF7270421.1"/>
    <property type="molecule type" value="Genomic_DNA"/>
</dbReference>
<organism evidence="2 3">
    <name type="scientific">Rhynchophorus ferrugineus</name>
    <name type="common">Red palm weevil</name>
    <name type="synonym">Curculio ferrugineus</name>
    <dbReference type="NCBI Taxonomy" id="354439"/>
    <lineage>
        <taxon>Eukaryota</taxon>
        <taxon>Metazoa</taxon>
        <taxon>Ecdysozoa</taxon>
        <taxon>Arthropoda</taxon>
        <taxon>Hexapoda</taxon>
        <taxon>Insecta</taxon>
        <taxon>Pterygota</taxon>
        <taxon>Neoptera</taxon>
        <taxon>Endopterygota</taxon>
        <taxon>Coleoptera</taxon>
        <taxon>Polyphaga</taxon>
        <taxon>Cucujiformia</taxon>
        <taxon>Curculionidae</taxon>
        <taxon>Dryophthorinae</taxon>
        <taxon>Rhynchophorus</taxon>
    </lineage>
</organism>
<feature type="region of interest" description="Disordered" evidence="1">
    <location>
        <begin position="39"/>
        <end position="115"/>
    </location>
</feature>
<feature type="compositionally biased region" description="Low complexity" evidence="1">
    <location>
        <begin position="52"/>
        <end position="75"/>
    </location>
</feature>
<accession>A0A834M6Y4</accession>
<sequence>MYLEIKFRKTNGEYMRFFLLLIMVVGSDGEKTHFLIDFPATVKQTRHRERSSTTSPRSRSSARKPSLSVSLRLRGGLLGDRRPRNLLIDAVAPPPSGGRRPISRRRDAPTAAASN</sequence>
<evidence type="ECO:0000313" key="3">
    <source>
        <dbReference type="Proteomes" id="UP000625711"/>
    </source>
</evidence>
<evidence type="ECO:0000313" key="2">
    <source>
        <dbReference type="EMBL" id="KAF7270421.1"/>
    </source>
</evidence>
<evidence type="ECO:0000256" key="1">
    <source>
        <dbReference type="SAM" id="MobiDB-lite"/>
    </source>
</evidence>
<dbReference type="Proteomes" id="UP000625711">
    <property type="component" value="Unassembled WGS sequence"/>
</dbReference>
<comment type="caution">
    <text evidence="2">The sequence shown here is derived from an EMBL/GenBank/DDBJ whole genome shotgun (WGS) entry which is preliminary data.</text>
</comment>